<organism evidence="1 2">
    <name type="scientific">Candidatus Taylorbacteria bacterium RIFCSPHIGHO2_02_FULL_46_13</name>
    <dbReference type="NCBI Taxonomy" id="1802312"/>
    <lineage>
        <taxon>Bacteria</taxon>
        <taxon>Candidatus Tayloriibacteriota</taxon>
    </lineage>
</organism>
<protein>
    <recommendedName>
        <fullName evidence="3">Glycosyl transferase</fullName>
    </recommendedName>
</protein>
<comment type="caution">
    <text evidence="1">The sequence shown here is derived from an EMBL/GenBank/DDBJ whole genome shotgun (WGS) entry which is preliminary data.</text>
</comment>
<dbReference type="Proteomes" id="UP000177565">
    <property type="component" value="Unassembled WGS sequence"/>
</dbReference>
<proteinExistence type="predicted"/>
<dbReference type="AlphaFoldDB" id="A0A1G2MRI0"/>
<sequence length="341" mass="40286">MNAHLNFCTLFDKGFLIKGLALHHSLSTHIGKFTLWILCMDDLTYQTLEKLRLQNVQLITLKEFEDDELKEIKKTRSQRKYFFTISPSLPLYILTYKNVEHITYLDADLYFFSSPEIIYKEMGAHSIMIIPHNLVATRKAKEKEVGTYNVGMLIFRNDTYALECLHWWRMQCNLYCDDTERPGHYDDQGYLDYFEEKFKGVYILKNRGANVAPWNIQGMPIYTKEKEVYVGPDKLVFFHFSGFGLYPRSMILPYGPQTFREYTRSSPAKDLMYKPYAQCLYQMLESVRTVEPDWQYGVIVRPGFKQNSEQFFNNSIYYPGRRLVKTILSPLLKKIKTKQLL</sequence>
<dbReference type="SUPFAM" id="SSF53448">
    <property type="entry name" value="Nucleotide-diphospho-sugar transferases"/>
    <property type="match status" value="1"/>
</dbReference>
<gene>
    <name evidence="1" type="ORF">A3C06_02900</name>
</gene>
<dbReference type="Gene3D" id="3.90.550.10">
    <property type="entry name" value="Spore Coat Polysaccharide Biosynthesis Protein SpsA, Chain A"/>
    <property type="match status" value="1"/>
</dbReference>
<name>A0A1G2MRI0_9BACT</name>
<accession>A0A1G2MRI0</accession>
<dbReference type="EMBL" id="MHRQ01000020">
    <property type="protein sequence ID" value="OHA26500.1"/>
    <property type="molecule type" value="Genomic_DNA"/>
</dbReference>
<reference evidence="1 2" key="1">
    <citation type="journal article" date="2016" name="Nat. Commun.">
        <title>Thousands of microbial genomes shed light on interconnected biogeochemical processes in an aquifer system.</title>
        <authorList>
            <person name="Anantharaman K."/>
            <person name="Brown C.T."/>
            <person name="Hug L.A."/>
            <person name="Sharon I."/>
            <person name="Castelle C.J."/>
            <person name="Probst A.J."/>
            <person name="Thomas B.C."/>
            <person name="Singh A."/>
            <person name="Wilkins M.J."/>
            <person name="Karaoz U."/>
            <person name="Brodie E.L."/>
            <person name="Williams K.H."/>
            <person name="Hubbard S.S."/>
            <person name="Banfield J.F."/>
        </authorList>
    </citation>
    <scope>NUCLEOTIDE SEQUENCE [LARGE SCALE GENOMIC DNA]</scope>
</reference>
<dbReference type="STRING" id="1802312.A3C06_02900"/>
<evidence type="ECO:0000313" key="2">
    <source>
        <dbReference type="Proteomes" id="UP000177565"/>
    </source>
</evidence>
<dbReference type="InterPro" id="IPR029044">
    <property type="entry name" value="Nucleotide-diphossugar_trans"/>
</dbReference>
<evidence type="ECO:0000313" key="1">
    <source>
        <dbReference type="EMBL" id="OHA26500.1"/>
    </source>
</evidence>
<evidence type="ECO:0008006" key="3">
    <source>
        <dbReference type="Google" id="ProtNLM"/>
    </source>
</evidence>